<dbReference type="InterPro" id="IPR012094">
    <property type="entry name" value="tRNA_Ile_lys_synt"/>
</dbReference>
<accession>A0A317E6E4</accession>
<dbReference type="GO" id="GO:0006400">
    <property type="term" value="P:tRNA modification"/>
    <property type="evidence" value="ECO:0007669"/>
    <property type="project" value="UniProtKB-UniRule"/>
</dbReference>
<dbReference type="GO" id="GO:0005524">
    <property type="term" value="F:ATP binding"/>
    <property type="evidence" value="ECO:0007669"/>
    <property type="project" value="UniProtKB-UniRule"/>
</dbReference>
<keyword evidence="4 6" id="KW-0067">ATP-binding</keyword>
<reference evidence="9 10" key="1">
    <citation type="submission" date="2018-05" db="EMBL/GenBank/DDBJ databases">
        <title>Zavarzinia sp. HR-AS.</title>
        <authorList>
            <person name="Lee Y."/>
            <person name="Jeon C.O."/>
        </authorList>
    </citation>
    <scope>NUCLEOTIDE SEQUENCE [LARGE SCALE GENOMIC DNA]</scope>
    <source>
        <strain evidence="9 10">HR-AS</strain>
    </source>
</reference>
<dbReference type="EMBL" id="QGLE01000006">
    <property type="protein sequence ID" value="PWR22609.1"/>
    <property type="molecule type" value="Genomic_DNA"/>
</dbReference>
<feature type="domain" description="tRNA(Ile)-lysidine/2-thiocytidine synthase N-terminal" evidence="8">
    <location>
        <begin position="51"/>
        <end position="230"/>
    </location>
</feature>
<evidence type="ECO:0000256" key="4">
    <source>
        <dbReference type="ARBA" id="ARBA00022840"/>
    </source>
</evidence>
<comment type="catalytic activity">
    <reaction evidence="5 6">
        <text>cytidine(34) in tRNA(Ile2) + L-lysine + ATP = lysidine(34) in tRNA(Ile2) + AMP + diphosphate + H(+)</text>
        <dbReference type="Rhea" id="RHEA:43744"/>
        <dbReference type="Rhea" id="RHEA-COMP:10625"/>
        <dbReference type="Rhea" id="RHEA-COMP:10670"/>
        <dbReference type="ChEBI" id="CHEBI:15378"/>
        <dbReference type="ChEBI" id="CHEBI:30616"/>
        <dbReference type="ChEBI" id="CHEBI:32551"/>
        <dbReference type="ChEBI" id="CHEBI:33019"/>
        <dbReference type="ChEBI" id="CHEBI:82748"/>
        <dbReference type="ChEBI" id="CHEBI:83665"/>
        <dbReference type="ChEBI" id="CHEBI:456215"/>
        <dbReference type="EC" id="6.3.4.19"/>
    </reaction>
</comment>
<dbReference type="GO" id="GO:0032267">
    <property type="term" value="F:tRNA(Ile)-lysidine synthase activity"/>
    <property type="evidence" value="ECO:0007669"/>
    <property type="project" value="UniProtKB-EC"/>
</dbReference>
<dbReference type="CDD" id="cd01992">
    <property type="entry name" value="TilS_N"/>
    <property type="match status" value="1"/>
</dbReference>
<dbReference type="AlphaFoldDB" id="A0A317E6E4"/>
<keyword evidence="10" id="KW-1185">Reference proteome</keyword>
<dbReference type="SUPFAM" id="SSF52402">
    <property type="entry name" value="Adenine nucleotide alpha hydrolases-like"/>
    <property type="match status" value="1"/>
</dbReference>
<protein>
    <recommendedName>
        <fullName evidence="6">tRNA(Ile)-lysidine synthase</fullName>
        <ecNumber evidence="6">6.3.4.19</ecNumber>
    </recommendedName>
    <alternativeName>
        <fullName evidence="6">tRNA(Ile)-2-lysyl-cytidine synthase</fullName>
    </alternativeName>
    <alternativeName>
        <fullName evidence="6">tRNA(Ile)-lysidine synthetase</fullName>
    </alternativeName>
</protein>
<dbReference type="HAMAP" id="MF_01161">
    <property type="entry name" value="tRNA_Ile_lys_synt"/>
    <property type="match status" value="1"/>
</dbReference>
<keyword evidence="3 6" id="KW-0547">Nucleotide-binding</keyword>
<comment type="function">
    <text evidence="6">Ligates lysine onto the cytidine present at position 34 of the AUA codon-specific tRNA(Ile) that contains the anticodon CAU, in an ATP-dependent manner. Cytidine is converted to lysidine, thus changing the amino acid specificity of the tRNA from methionine to isoleucine.</text>
</comment>
<evidence type="ECO:0000256" key="7">
    <source>
        <dbReference type="SAM" id="MobiDB-lite"/>
    </source>
</evidence>
<dbReference type="Proteomes" id="UP000245461">
    <property type="component" value="Unassembled WGS sequence"/>
</dbReference>
<proteinExistence type="inferred from homology"/>
<evidence type="ECO:0000256" key="3">
    <source>
        <dbReference type="ARBA" id="ARBA00022741"/>
    </source>
</evidence>
<evidence type="ECO:0000259" key="8">
    <source>
        <dbReference type="Pfam" id="PF01171"/>
    </source>
</evidence>
<comment type="subcellular location">
    <subcellularLocation>
        <location evidence="6">Cytoplasm</location>
    </subcellularLocation>
</comment>
<evidence type="ECO:0000256" key="5">
    <source>
        <dbReference type="ARBA" id="ARBA00048539"/>
    </source>
</evidence>
<comment type="domain">
    <text evidence="6">The N-terminal region contains the highly conserved SGGXDS motif, predicted to be a P-loop motif involved in ATP binding.</text>
</comment>
<dbReference type="Pfam" id="PF01171">
    <property type="entry name" value="ATP_bind_3"/>
    <property type="match status" value="1"/>
</dbReference>
<feature type="binding site" evidence="6">
    <location>
        <begin position="56"/>
        <end position="61"/>
    </location>
    <ligand>
        <name>ATP</name>
        <dbReference type="ChEBI" id="CHEBI:30616"/>
    </ligand>
</feature>
<name>A0A317E6E4_9PROT</name>
<evidence type="ECO:0000256" key="6">
    <source>
        <dbReference type="HAMAP-Rule" id="MF_01161"/>
    </source>
</evidence>
<dbReference type="InterPro" id="IPR012795">
    <property type="entry name" value="tRNA_Ile_lys_synt_N"/>
</dbReference>
<feature type="region of interest" description="Disordered" evidence="7">
    <location>
        <begin position="1"/>
        <end position="29"/>
    </location>
</feature>
<dbReference type="OrthoDB" id="9807403at2"/>
<organism evidence="9 10">
    <name type="scientific">Zavarzinia aquatilis</name>
    <dbReference type="NCBI Taxonomy" id="2211142"/>
    <lineage>
        <taxon>Bacteria</taxon>
        <taxon>Pseudomonadati</taxon>
        <taxon>Pseudomonadota</taxon>
        <taxon>Alphaproteobacteria</taxon>
        <taxon>Rhodospirillales</taxon>
        <taxon>Zavarziniaceae</taxon>
        <taxon>Zavarzinia</taxon>
    </lineage>
</organism>
<evidence type="ECO:0000313" key="10">
    <source>
        <dbReference type="Proteomes" id="UP000245461"/>
    </source>
</evidence>
<dbReference type="NCBIfam" id="TIGR02432">
    <property type="entry name" value="lysidine_TilS_N"/>
    <property type="match status" value="1"/>
</dbReference>
<evidence type="ECO:0000256" key="1">
    <source>
        <dbReference type="ARBA" id="ARBA00022598"/>
    </source>
</evidence>
<keyword evidence="1 6" id="KW-0436">Ligase</keyword>
<evidence type="ECO:0000313" key="9">
    <source>
        <dbReference type="EMBL" id="PWR22609.1"/>
    </source>
</evidence>
<dbReference type="EC" id="6.3.4.19" evidence="6"/>
<comment type="caution">
    <text evidence="9">The sequence shown here is derived from an EMBL/GenBank/DDBJ whole genome shotgun (WGS) entry which is preliminary data.</text>
</comment>
<dbReference type="InterPro" id="IPR011063">
    <property type="entry name" value="TilS/TtcA_N"/>
</dbReference>
<dbReference type="Gene3D" id="3.40.50.620">
    <property type="entry name" value="HUPs"/>
    <property type="match status" value="1"/>
</dbReference>
<sequence>MPTPARRSRAVPTASARPPAAPDRVPPEALPPEVAARFAAALDALAPGGRLALAVSGGADSLALLLLADGWTRAAPDRRLYVLTVDHGLRPESARETGAVAAQATALGHDHAVLRPNRPLPRRGLEAAARACRYELMAAWCRAAAVPALATGHTLDDQAETLLMRLERGSGLDGLSAMAPETRLGDIRLLRPLLGFRRAETAALVARAGLHAADDPMNHDPAFERVRIRRAMTTLGLDAEGLAATADRLRRDRAAIETLVDDLVRRAFTLSPAGVGGIEVAALRGTPAPLVERALARLIRAVGGGAYPPRRDRLDRLAALIAGDGDFPGATLGGCRFLPGRGHVRVLREARRLGPDLELGAGAAGVWDGRFAVVAGAQPVTIAALGAHRPQGLPALPAAERQVLPAVFSQGRLIAVPTLEFGTPQAARLRYCAPSMFSA</sequence>
<dbReference type="PANTHER" id="PTHR43033">
    <property type="entry name" value="TRNA(ILE)-LYSIDINE SYNTHASE-RELATED"/>
    <property type="match status" value="1"/>
</dbReference>
<comment type="similarity">
    <text evidence="6">Belongs to the tRNA(Ile)-lysidine synthase family.</text>
</comment>
<keyword evidence="6" id="KW-0963">Cytoplasm</keyword>
<evidence type="ECO:0000256" key="2">
    <source>
        <dbReference type="ARBA" id="ARBA00022694"/>
    </source>
</evidence>
<dbReference type="PANTHER" id="PTHR43033:SF1">
    <property type="entry name" value="TRNA(ILE)-LYSIDINE SYNTHASE-RELATED"/>
    <property type="match status" value="1"/>
</dbReference>
<gene>
    <name evidence="6 9" type="primary">tilS</name>
    <name evidence="9" type="ORF">DKG74_12120</name>
</gene>
<dbReference type="InterPro" id="IPR014729">
    <property type="entry name" value="Rossmann-like_a/b/a_fold"/>
</dbReference>
<dbReference type="GO" id="GO:0005737">
    <property type="term" value="C:cytoplasm"/>
    <property type="evidence" value="ECO:0007669"/>
    <property type="project" value="UniProtKB-SubCell"/>
</dbReference>
<keyword evidence="2 6" id="KW-0819">tRNA processing</keyword>